<accession>A0A645F2J4</accession>
<sequence>MRTQKNGNSFAPVKVFYKVSHHLSSQRIDAARWFVKEKDGWFVNKGLGKPETLTHACRKAACFLVYGTCKAYGLK</sequence>
<dbReference type="AlphaFoldDB" id="A0A645F2J4"/>
<comment type="caution">
    <text evidence="1">The sequence shown here is derived from an EMBL/GenBank/DDBJ whole genome shotgun (WGS) entry which is preliminary data.</text>
</comment>
<dbReference type="EMBL" id="VSSQ01054600">
    <property type="protein sequence ID" value="MPN08545.1"/>
    <property type="molecule type" value="Genomic_DNA"/>
</dbReference>
<protein>
    <submittedName>
        <fullName evidence="1">Uncharacterized protein</fullName>
    </submittedName>
</protein>
<organism evidence="1">
    <name type="scientific">bioreactor metagenome</name>
    <dbReference type="NCBI Taxonomy" id="1076179"/>
    <lineage>
        <taxon>unclassified sequences</taxon>
        <taxon>metagenomes</taxon>
        <taxon>ecological metagenomes</taxon>
    </lineage>
</organism>
<gene>
    <name evidence="1" type="ORF">SDC9_155828</name>
</gene>
<reference evidence="1" key="1">
    <citation type="submission" date="2019-08" db="EMBL/GenBank/DDBJ databases">
        <authorList>
            <person name="Kucharzyk K."/>
            <person name="Murdoch R.W."/>
            <person name="Higgins S."/>
            <person name="Loffler F."/>
        </authorList>
    </citation>
    <scope>NUCLEOTIDE SEQUENCE</scope>
</reference>
<proteinExistence type="predicted"/>
<evidence type="ECO:0000313" key="1">
    <source>
        <dbReference type="EMBL" id="MPN08545.1"/>
    </source>
</evidence>
<name>A0A645F2J4_9ZZZZ</name>